<feature type="compositionally biased region" description="Basic residues" evidence="1">
    <location>
        <begin position="921"/>
        <end position="936"/>
    </location>
</feature>
<dbReference type="Proteomes" id="UP000827284">
    <property type="component" value="Unassembled WGS sequence"/>
</dbReference>
<feature type="compositionally biased region" description="Polar residues" evidence="1">
    <location>
        <begin position="348"/>
        <end position="358"/>
    </location>
</feature>
<feature type="compositionally biased region" description="Low complexity" evidence="1">
    <location>
        <begin position="469"/>
        <end position="479"/>
    </location>
</feature>
<name>A0A9P3H3N8_9FUNG</name>
<dbReference type="EMBL" id="BQFW01000002">
    <property type="protein sequence ID" value="GJJ69509.1"/>
    <property type="molecule type" value="Genomic_DNA"/>
</dbReference>
<feature type="compositionally biased region" description="Low complexity" evidence="1">
    <location>
        <begin position="726"/>
        <end position="755"/>
    </location>
</feature>
<evidence type="ECO:0000313" key="3">
    <source>
        <dbReference type="Proteomes" id="UP000827284"/>
    </source>
</evidence>
<feature type="compositionally biased region" description="Low complexity" evidence="1">
    <location>
        <begin position="951"/>
        <end position="960"/>
    </location>
</feature>
<sequence length="1057" mass="116336">MNPSSDEGLNSVFNSLVDVANNARLYFTQGSISEALHLLQDVKRTTEYLEHRLPEQERAQRSSGHTESPQAGLAIHAKTDRQHDQGRGSISFSHTTHHGPPYSGPPQHLPSFKGPSSGAGGGHGQAYTSGSTTGGSLSRSGTVSDSGSRFPTQPSSYHQQHHGPGPSDYRERPTIQTNLSHASGPRSYGSSGRDHQEDSRRYPPPLTAPVSSSSSSSSSSLWSSPRAPVPQQHAEHGSSPGGAAGPFRQRHTSLPQVLNYNAPALPSPTREHPPPPPSHHSQHHHHHHHQPQHQQHQYLAQHSHQPHHSSSQQQPPPHHQPHYPSSIQHPQQHGQQQSRSYQQPAPSGQSSYHQSSPRTPHRYEGPLSSPRGSYFQETGYHEQHPTSPRTGRISSDRVPETIEEQLYYGEQEDRRVDRRISQGGPSPAHTPDHRARISSLVHPQDTRDHDGGRPGMHTPPRRGSGGLPGPSSSSSSLSSAAKGVLPFTSNGNAGSGGIHGSGPSPPQQHQHQLNHQHHHHHHSSGPTSSPTTSTPRGSRHSLTVTTLGSPLAVTSSGSSTLLHSAPLSATNTTPTVTTRGDNTGSRTQFHAPLEPEVIARLDDIFFKFLQRICSDLKACDSKGDHIHQPLMAKKMQRLEASTEFRPFKFRIQAFTNAFHDSLILHGLTEDILPLRKVKVYLWKHRYISRFNEDGKKQKSKGNHVWNIEARRIAPLVGTQPTDSGNASSADSTPASATTTTRPSLPPTTTSTGISSAAVGEGSVPIRWEFREYSSRIAGQIIKFARVGIPYVYSPRIWDAQMSCPDAKFSSPWLPGWLKWKRGELKGIPGPDDESCTITVIAEYVREGEECRLEMSFPLTVSDPSKEGELMDSQNEQEPENENEIENEDEDELEEDEDQDREPNSGHGKQRSSAATAAGRKTQGRQKLQAKKPRLPKQQKQQQPLPSPGTAPSLSQPQSPQQHRHSYSPQGTTETARQAASGGDGDEEQGSSYDDEDDEMDQEMMDEEDEIDDDGDDGDEDEMEYVDDNVPPRKKSRERRSLILVKDSQDSKRRKHIK</sequence>
<protein>
    <submittedName>
        <fullName evidence="2">Uncharacterized protein</fullName>
    </submittedName>
</protein>
<accession>A0A9P3H3N8</accession>
<feature type="region of interest" description="Disordered" evidence="1">
    <location>
        <begin position="855"/>
        <end position="1057"/>
    </location>
</feature>
<reference evidence="2" key="1">
    <citation type="submission" date="2021-11" db="EMBL/GenBank/DDBJ databases">
        <authorList>
            <person name="Herlambang A."/>
            <person name="Guo Y."/>
            <person name="Takashima Y."/>
            <person name="Nishizawa T."/>
        </authorList>
    </citation>
    <scope>NUCLEOTIDE SEQUENCE</scope>
    <source>
        <strain evidence="2">E1425</strain>
    </source>
</reference>
<feature type="compositionally biased region" description="Acidic residues" evidence="1">
    <location>
        <begin position="983"/>
        <end position="1026"/>
    </location>
</feature>
<reference evidence="2" key="2">
    <citation type="journal article" date="2022" name="Microbiol. Resour. Announc.">
        <title>Whole-Genome Sequence of Entomortierella parvispora E1425, a Mucoromycotan Fungus Associated with Burkholderiaceae-Related Endosymbiotic Bacteria.</title>
        <authorList>
            <person name="Herlambang A."/>
            <person name="Guo Y."/>
            <person name="Takashima Y."/>
            <person name="Narisawa K."/>
            <person name="Ohta H."/>
            <person name="Nishizawa T."/>
        </authorList>
    </citation>
    <scope>NUCLEOTIDE SEQUENCE</scope>
    <source>
        <strain evidence="2">E1425</strain>
    </source>
</reference>
<feature type="compositionally biased region" description="Low complexity" evidence="1">
    <location>
        <begin position="211"/>
        <end position="224"/>
    </location>
</feature>
<evidence type="ECO:0000256" key="1">
    <source>
        <dbReference type="SAM" id="MobiDB-lite"/>
    </source>
</evidence>
<feature type="compositionally biased region" description="Low complexity" evidence="1">
    <location>
        <begin position="322"/>
        <end position="347"/>
    </location>
</feature>
<feature type="compositionally biased region" description="Basic and acidic residues" evidence="1">
    <location>
        <begin position="411"/>
        <end position="420"/>
    </location>
</feature>
<feature type="compositionally biased region" description="Basic residues" evidence="1">
    <location>
        <begin position="280"/>
        <end position="291"/>
    </location>
</feature>
<feature type="compositionally biased region" description="Basic and acidic residues" evidence="1">
    <location>
        <begin position="192"/>
        <end position="201"/>
    </location>
</feature>
<gene>
    <name evidence="2" type="ORF">EMPS_01855</name>
</gene>
<evidence type="ECO:0000313" key="2">
    <source>
        <dbReference type="EMBL" id="GJJ69509.1"/>
    </source>
</evidence>
<feature type="region of interest" description="Disordered" evidence="1">
    <location>
        <begin position="78"/>
        <end position="589"/>
    </location>
</feature>
<feature type="compositionally biased region" description="Polar residues" evidence="1">
    <location>
        <begin position="542"/>
        <end position="588"/>
    </location>
</feature>
<feature type="region of interest" description="Disordered" evidence="1">
    <location>
        <begin position="716"/>
        <end position="755"/>
    </location>
</feature>
<dbReference type="OrthoDB" id="5593376at2759"/>
<feature type="compositionally biased region" description="Low complexity" evidence="1">
    <location>
        <begin position="125"/>
        <end position="144"/>
    </location>
</feature>
<feature type="compositionally biased region" description="Basic residues" evidence="1">
    <location>
        <begin position="512"/>
        <end position="523"/>
    </location>
</feature>
<comment type="caution">
    <text evidence="2">The sequence shown here is derived from an EMBL/GenBank/DDBJ whole genome shotgun (WGS) entry which is preliminary data.</text>
</comment>
<feature type="compositionally biased region" description="Polar residues" evidence="1">
    <location>
        <begin position="145"/>
        <end position="158"/>
    </location>
</feature>
<feature type="compositionally biased region" description="Low complexity" evidence="1">
    <location>
        <begin position="292"/>
        <end position="313"/>
    </location>
</feature>
<organism evidence="2 3">
    <name type="scientific">Entomortierella parvispora</name>
    <dbReference type="NCBI Taxonomy" id="205924"/>
    <lineage>
        <taxon>Eukaryota</taxon>
        <taxon>Fungi</taxon>
        <taxon>Fungi incertae sedis</taxon>
        <taxon>Mucoromycota</taxon>
        <taxon>Mortierellomycotina</taxon>
        <taxon>Mortierellomycetes</taxon>
        <taxon>Mortierellales</taxon>
        <taxon>Mortierellaceae</taxon>
        <taxon>Entomortierella</taxon>
    </lineage>
</organism>
<feature type="compositionally biased region" description="Low complexity" evidence="1">
    <location>
        <begin position="524"/>
        <end position="536"/>
    </location>
</feature>
<proteinExistence type="predicted"/>
<dbReference type="AlphaFoldDB" id="A0A9P3H3N8"/>
<keyword evidence="3" id="KW-1185">Reference proteome</keyword>
<feature type="compositionally biased region" description="Acidic residues" evidence="1">
    <location>
        <begin position="874"/>
        <end position="899"/>
    </location>
</feature>